<proteinExistence type="predicted"/>
<keyword evidence="1" id="KW-1133">Transmembrane helix</keyword>
<dbReference type="EMBL" id="AP026709">
    <property type="protein sequence ID" value="BDQ37932.1"/>
    <property type="molecule type" value="Genomic_DNA"/>
</dbReference>
<evidence type="ECO:0000313" key="2">
    <source>
        <dbReference type="EMBL" id="BDQ37932.1"/>
    </source>
</evidence>
<keyword evidence="3" id="KW-1185">Reference proteome</keyword>
<name>A0ABM8B284_9BACT</name>
<reference evidence="2 3" key="1">
    <citation type="submission" date="2022-08" db="EMBL/GenBank/DDBJ databases">
        <title>Genome Sequence of the sulphate-reducing bacterium, Pseudodesulfovibrio sp. SYK.</title>
        <authorList>
            <person name="Kondo R."/>
            <person name="Kataoka T."/>
        </authorList>
    </citation>
    <scope>NUCLEOTIDE SEQUENCE [LARGE SCALE GENOMIC DNA]</scope>
    <source>
        <strain evidence="2 3">SYK</strain>
    </source>
</reference>
<keyword evidence="1" id="KW-0472">Membrane</keyword>
<dbReference type="Proteomes" id="UP001317742">
    <property type="component" value="Chromosome"/>
</dbReference>
<accession>A0ABM8B284</accession>
<dbReference type="Gene3D" id="3.40.50.2300">
    <property type="match status" value="2"/>
</dbReference>
<organism evidence="2 3">
    <name type="scientific">Pseudodesulfovibrio nedwellii</name>
    <dbReference type="NCBI Taxonomy" id="2973072"/>
    <lineage>
        <taxon>Bacteria</taxon>
        <taxon>Pseudomonadati</taxon>
        <taxon>Thermodesulfobacteriota</taxon>
        <taxon>Desulfovibrionia</taxon>
        <taxon>Desulfovibrionales</taxon>
        <taxon>Desulfovibrionaceae</taxon>
    </lineage>
</organism>
<protein>
    <recommendedName>
        <fullName evidence="4">ABC transporter substrate-binding protein</fullName>
    </recommendedName>
</protein>
<keyword evidence="1" id="KW-0812">Transmembrane</keyword>
<dbReference type="RefSeq" id="WP_281760442.1">
    <property type="nucleotide sequence ID" value="NZ_AP026709.1"/>
</dbReference>
<evidence type="ECO:0008006" key="4">
    <source>
        <dbReference type="Google" id="ProtNLM"/>
    </source>
</evidence>
<evidence type="ECO:0000313" key="3">
    <source>
        <dbReference type="Proteomes" id="UP001317742"/>
    </source>
</evidence>
<gene>
    <name evidence="2" type="ORF">SYK_22920</name>
</gene>
<feature type="transmembrane region" description="Helical" evidence="1">
    <location>
        <begin position="339"/>
        <end position="356"/>
    </location>
</feature>
<evidence type="ECO:0000256" key="1">
    <source>
        <dbReference type="SAM" id="Phobius"/>
    </source>
</evidence>
<sequence>MLKLATAFGILLLIPTLAISGEPLEVILLHSESSPTEWTKSFASGLEEGLESIAEVHQEFLGQEDMDEDDFDTVFHQLLQAHRTPLAVVTDGRIAFAFARKYGQELFPDAPVIFCSIPRPAPYILSSCKNCTGLPVEYSIQAVVDLIFNLRPETQTVVGIADGTTQGKARMEAVTKAMCPYMDRAQLIFPGHETGDEAGLDLDGLSTVLSSIPSRGVTLFLGFSEDREGEPVLDESMAATLKTRISSPTFVLDDAFMGTGIVGGLMISGKTVGLDAARLVDRILHGANVQEMLPQPVHSELILDGKALARFGISAPDKATIVNPPEVVAEAENAIPANAAGWGVGIILCVGLFFLFRRYKP</sequence>